<dbReference type="PRINTS" id="PR00469">
    <property type="entry name" value="PNDRDTASEII"/>
</dbReference>
<dbReference type="InterPro" id="IPR051209">
    <property type="entry name" value="FAD-bind_Monooxygenase_sf"/>
</dbReference>
<organism evidence="1 2">
    <name type="scientific">Amycolatopsis speibonae</name>
    <dbReference type="NCBI Taxonomy" id="1450224"/>
    <lineage>
        <taxon>Bacteria</taxon>
        <taxon>Bacillati</taxon>
        <taxon>Actinomycetota</taxon>
        <taxon>Actinomycetes</taxon>
        <taxon>Pseudonocardiales</taxon>
        <taxon>Pseudonocardiaceae</taxon>
        <taxon>Amycolatopsis</taxon>
    </lineage>
</organism>
<evidence type="ECO:0000313" key="2">
    <source>
        <dbReference type="Proteomes" id="UP001595645"/>
    </source>
</evidence>
<gene>
    <name evidence="1" type="ORF">ACFOSH_42680</name>
</gene>
<dbReference type="SUPFAM" id="SSF51905">
    <property type="entry name" value="FAD/NAD(P)-binding domain"/>
    <property type="match status" value="1"/>
</dbReference>
<dbReference type="Gene3D" id="3.50.50.60">
    <property type="entry name" value="FAD/NAD(P)-binding domain"/>
    <property type="match status" value="2"/>
</dbReference>
<dbReference type="EC" id="1.14.13.-" evidence="1"/>
<dbReference type="Proteomes" id="UP001595645">
    <property type="component" value="Unassembled WGS sequence"/>
</dbReference>
<proteinExistence type="predicted"/>
<accession>A0ABV7PAN6</accession>
<dbReference type="RefSeq" id="WP_378247289.1">
    <property type="nucleotide sequence ID" value="NZ_JBHRWK010000143.1"/>
</dbReference>
<name>A0ABV7PAN6_9PSEU</name>
<dbReference type="InterPro" id="IPR036188">
    <property type="entry name" value="FAD/NAD-bd_sf"/>
</dbReference>
<keyword evidence="1" id="KW-0503">Monooxygenase</keyword>
<reference evidence="2" key="1">
    <citation type="journal article" date="2019" name="Int. J. Syst. Evol. Microbiol.">
        <title>The Global Catalogue of Microorganisms (GCM) 10K type strain sequencing project: providing services to taxonomists for standard genome sequencing and annotation.</title>
        <authorList>
            <consortium name="The Broad Institute Genomics Platform"/>
            <consortium name="The Broad Institute Genome Sequencing Center for Infectious Disease"/>
            <person name="Wu L."/>
            <person name="Ma J."/>
        </authorList>
    </citation>
    <scope>NUCLEOTIDE SEQUENCE [LARGE SCALE GENOMIC DNA]</scope>
    <source>
        <strain evidence="2">CGMCC 4.7676</strain>
    </source>
</reference>
<keyword evidence="1" id="KW-0560">Oxidoreductase</keyword>
<dbReference type="PANTHER" id="PTHR42877">
    <property type="entry name" value="L-ORNITHINE N(5)-MONOOXYGENASE-RELATED"/>
    <property type="match status" value="1"/>
</dbReference>
<keyword evidence="2" id="KW-1185">Reference proteome</keyword>
<dbReference type="GO" id="GO:0004497">
    <property type="term" value="F:monooxygenase activity"/>
    <property type="evidence" value="ECO:0007669"/>
    <property type="project" value="UniProtKB-KW"/>
</dbReference>
<dbReference type="Pfam" id="PF13738">
    <property type="entry name" value="Pyr_redox_3"/>
    <property type="match status" value="1"/>
</dbReference>
<comment type="caution">
    <text evidence="1">The sequence shown here is derived from an EMBL/GenBank/DDBJ whole genome shotgun (WGS) entry which is preliminary data.</text>
</comment>
<protein>
    <submittedName>
        <fullName evidence="1">Flavin-containing monooxygenase</fullName>
        <ecNumber evidence="1">1.14.13.-</ecNumber>
    </submittedName>
</protein>
<sequence length="484" mass="54216">MRGTTMVQEVAIVGAGLAGVCMAIRLKQSGIDSFTIFEKSDDVGGVWRDNTYPGAACDLVSHLYSYSFAPYAWTHNYARQPSIHRYITDCADRFDVRARIEFKTEITSARFDRRLGLWRLRTGEGDVHLARTLITAVGQLNRPRIPELSGQEEFLGTSFHSARWDHAHDLTGKSVAVIGNGCSAVQFIPEIASRAGRLTVFQRSPKWIIPKWDREISPVMRQVFDRFPIAQKINRVNWFLMAETIAYSPIHRGLFGHALTAVARHHLRRQVSDQELRAKLTPDYTFGCNRMILSNDYYPALCRDNVSLVTDGIERITRSGVLTGSGTHHEADTIIYATGFHTTRFLSPMHITGLNGDLHARWIEGASAHLGITVPGFPNLFLLYGPNTSTTHNSVVYMLESQVNYVLRCLGLLGGAGTIEVAESALAQYDQELESRLGRTVWSEGCSSWYKTDSGRVTALWPLRASSYRRATRRPDPAHFVISP</sequence>
<dbReference type="PANTHER" id="PTHR42877:SF4">
    <property type="entry name" value="FAD_NAD(P)-BINDING DOMAIN-CONTAINING PROTEIN-RELATED"/>
    <property type="match status" value="1"/>
</dbReference>
<evidence type="ECO:0000313" key="1">
    <source>
        <dbReference type="EMBL" id="MFC3456173.1"/>
    </source>
</evidence>
<dbReference type="EMBL" id="JBHRWK010000143">
    <property type="protein sequence ID" value="MFC3456173.1"/>
    <property type="molecule type" value="Genomic_DNA"/>
</dbReference>